<dbReference type="SMART" id="SM00382">
    <property type="entry name" value="AAA"/>
    <property type="match status" value="2"/>
</dbReference>
<evidence type="ECO:0000256" key="6">
    <source>
        <dbReference type="ARBA" id="ARBA00022989"/>
    </source>
</evidence>
<evidence type="ECO:0000256" key="9">
    <source>
        <dbReference type="SAM" id="Phobius"/>
    </source>
</evidence>
<dbReference type="CDD" id="cd03232">
    <property type="entry name" value="ABCG_PDR_domain2"/>
    <property type="match status" value="1"/>
</dbReference>
<proteinExistence type="predicted"/>
<dbReference type="GO" id="GO:0005524">
    <property type="term" value="F:ATP binding"/>
    <property type="evidence" value="ECO:0007669"/>
    <property type="project" value="UniProtKB-KW"/>
</dbReference>
<protein>
    <submittedName>
        <fullName evidence="11">ABC transporter G family protein</fullName>
    </submittedName>
</protein>
<dbReference type="PROSITE" id="PS50893">
    <property type="entry name" value="ABC_TRANSPORTER_2"/>
    <property type="match status" value="2"/>
</dbReference>
<evidence type="ECO:0000256" key="2">
    <source>
        <dbReference type="ARBA" id="ARBA00022448"/>
    </source>
</evidence>
<accession>A0A151ZCV8</accession>
<feature type="region of interest" description="Disordered" evidence="8">
    <location>
        <begin position="806"/>
        <end position="826"/>
    </location>
</feature>
<evidence type="ECO:0000256" key="1">
    <source>
        <dbReference type="ARBA" id="ARBA00004141"/>
    </source>
</evidence>
<feature type="transmembrane region" description="Helical" evidence="9">
    <location>
        <begin position="530"/>
        <end position="548"/>
    </location>
</feature>
<dbReference type="GO" id="GO:0016887">
    <property type="term" value="F:ATP hydrolysis activity"/>
    <property type="evidence" value="ECO:0007669"/>
    <property type="project" value="InterPro"/>
</dbReference>
<dbReference type="InterPro" id="IPR034001">
    <property type="entry name" value="ABCG_PDR_1"/>
</dbReference>
<dbReference type="CDD" id="cd03233">
    <property type="entry name" value="ABCG_PDR_domain1"/>
    <property type="match status" value="1"/>
</dbReference>
<dbReference type="InterPro" id="IPR027417">
    <property type="entry name" value="P-loop_NTPase"/>
</dbReference>
<feature type="compositionally biased region" description="Low complexity" evidence="8">
    <location>
        <begin position="813"/>
        <end position="822"/>
    </location>
</feature>
<dbReference type="Pfam" id="PF01061">
    <property type="entry name" value="ABC2_membrane"/>
    <property type="match status" value="2"/>
</dbReference>
<dbReference type="Proteomes" id="UP000076078">
    <property type="component" value="Unassembled WGS sequence"/>
</dbReference>
<gene>
    <name evidence="11" type="ORF">DLAC_07583</name>
</gene>
<dbReference type="InterPro" id="IPR017871">
    <property type="entry name" value="ABC_transporter-like_CS"/>
</dbReference>
<dbReference type="GO" id="GO:0030587">
    <property type="term" value="P:sorocarp development"/>
    <property type="evidence" value="ECO:0007669"/>
    <property type="project" value="UniProtKB-ARBA"/>
</dbReference>
<evidence type="ECO:0000256" key="7">
    <source>
        <dbReference type="ARBA" id="ARBA00023136"/>
    </source>
</evidence>
<feature type="transmembrane region" description="Helical" evidence="9">
    <location>
        <begin position="560"/>
        <end position="581"/>
    </location>
</feature>
<feature type="transmembrane region" description="Helical" evidence="9">
    <location>
        <begin position="1286"/>
        <end position="1308"/>
    </location>
</feature>
<feature type="transmembrane region" description="Helical" evidence="9">
    <location>
        <begin position="633"/>
        <end position="654"/>
    </location>
</feature>
<name>A0A151ZCV8_TIELA</name>
<feature type="transmembrane region" description="Helical" evidence="9">
    <location>
        <begin position="1497"/>
        <end position="1516"/>
    </location>
</feature>
<feature type="transmembrane region" description="Helical" evidence="9">
    <location>
        <begin position="1254"/>
        <end position="1274"/>
    </location>
</feature>
<feature type="compositionally biased region" description="Low complexity" evidence="8">
    <location>
        <begin position="44"/>
        <end position="54"/>
    </location>
</feature>
<dbReference type="InterPro" id="IPR003593">
    <property type="entry name" value="AAA+_ATPase"/>
</dbReference>
<dbReference type="STRING" id="361077.A0A151ZCV8"/>
<comment type="subcellular location">
    <subcellularLocation>
        <location evidence="1">Membrane</location>
        <topology evidence="1">Multi-pass membrane protein</topology>
    </subcellularLocation>
</comment>
<feature type="transmembrane region" description="Helical" evidence="9">
    <location>
        <begin position="601"/>
        <end position="627"/>
    </location>
</feature>
<dbReference type="EMBL" id="LODT01000034">
    <property type="protein sequence ID" value="KYQ91788.1"/>
    <property type="molecule type" value="Genomic_DNA"/>
</dbReference>
<dbReference type="GO" id="GO:0016020">
    <property type="term" value="C:membrane"/>
    <property type="evidence" value="ECO:0007669"/>
    <property type="project" value="UniProtKB-SubCell"/>
</dbReference>
<keyword evidence="7 9" id="KW-0472">Membrane</keyword>
<dbReference type="FunCoup" id="A0A151ZCV8">
    <property type="interactions" value="3"/>
</dbReference>
<sequence>MYSNNSNNIPCKPLPKIKGIKNIGNSGTIPDPFGDDDNQCIPENNNSSNNNNNNAAKWKIGIRSPKVLEQQVKSKLMDDYLELSSSYNSSQTIVVENLNYSVMERQSIFKSKSKIEILNDLSFYLKPGMMVLLLSGPGCGKTSLFKCLSNRQPSRGIVEGTILFNGKPIQPDTHYQETVYVSQSDNHIPTLTVKETLDFSIQCQSQLDLHQREKLSATILEILGLTHCKDTFIGNHSIRGISGGQKKRMTVAVELVKGAKAIIMDEPSTGLDSTTSYDLVSSIKMISTSANVPVIISLLQPSPEIFSLFTHILMMRDGKLTFFGTREEVFPYFNSLGLSSTSNNPAEFLSNIYEIARNSNLGLETADEFISAYKSSGIYQKNMEIIQLEKSKNISPSLSSSFYNDIHMNTNNSENTNQQTINIDNNLDQNGQNSIEVNLLNMDYYYQMTLRLKSKSSQVINDLLEGIKRINQNTNVTKVEVKQSMSNSKTKNSNGDGKILFQLAMYLQIYLCVKRSFLMACRDRSGLLSRILKSLILGLLIGSLFFQLDNSQRSSQSLPSLAFFLLTFVVFGSLAGVQQLFLERPVYYDQRQSKYYSPCAYFVASLLSDLFWNFIDVLVFSVTSYWMVGLNPIATRFLFFLMVIYLLDTLVIRVSKTVSIFSPNSTIASTIAPLYFSLFLLMAGYLVPKDSIHPVLRVFHYISPFKWAYESILCNQVMGEDYVCEPDELLPPANHPLFNVPFPNGYQGSQVCQISHGSQILLQKNIDTEYDHRFDAFYVIVGMYVFYCALSLVGLYMITFDQVTGGGKTNQPKKPNSNTSDSSNKKSKIRLDLVSPSLIGYTSTAQEEEDMKKFKRRSTNGLVTVKQRLSGGCYLSFKDLTYIVTMKKPNGEWIKRTLLDQINGYVRPGQLLALMGASGSGKSTLLDILANRKDRGEISGEILLNAKPRDKCFSRYIAYVEQEDQLPHTQTVREAITFSALLRLPQDYSMETKLSVVDYIIDVLELYPIESVQIGKPGYGISMEQRKRVNIGVELASNPYILFLDEPTSGLDSVSAIKIMALIKKVSSNHRSVICTIHQPSETIFRQFDSILLLTPGGYMAYFGELGINCQTILNYCSKLGYHCPTNKNPADFLLDFSGSIDRVQRLLDHDEPIKSRFFNLQSLKSKLFTSKPTTSDIEMGHNKSVVCTKKKDVIDHFLESNIPQMCKDQINQGLPEGYSGKLYLQKNAASYWTQLRLLLVRFFVGSYRKRNIVLARVFRSLLLSLVTGTLYLQMENDQEGVMNRISFIFFTSTFASISCLSNIPAVFEDRFLFYREVDSSTYRHAAYGISMILSDLPFTFLYSILFSVPIYWIGGLQSDQSKFLYFIGIYYLYLQILVSFSQLLAFISPSLQVANEISGISFSIFSLFAGFIIRKRFIPSYFKWLNYISLTKYLVESLTTNEMLGDIEFHCKAEEYTYVPILNTTEVKTFCPIVNGDIVMQQFDLSPEMKTDNPKILGTILVVFFTLTMIVIRVFKYKK</sequence>
<evidence type="ECO:0000313" key="12">
    <source>
        <dbReference type="Proteomes" id="UP000076078"/>
    </source>
</evidence>
<dbReference type="InterPro" id="IPR034003">
    <property type="entry name" value="ABCG_PDR_2"/>
</dbReference>
<feature type="transmembrane region" description="Helical" evidence="9">
    <location>
        <begin position="1328"/>
        <end position="1352"/>
    </location>
</feature>
<evidence type="ECO:0000259" key="10">
    <source>
        <dbReference type="PROSITE" id="PS50893"/>
    </source>
</evidence>
<dbReference type="GO" id="GO:0140359">
    <property type="term" value="F:ABC-type transporter activity"/>
    <property type="evidence" value="ECO:0007669"/>
    <property type="project" value="InterPro"/>
</dbReference>
<keyword evidence="12" id="KW-1185">Reference proteome</keyword>
<reference evidence="11 12" key="1">
    <citation type="submission" date="2015-12" db="EMBL/GenBank/DDBJ databases">
        <title>Dictyostelia acquired genes for synthesis and detection of signals that induce cell-type specialization by lateral gene transfer from prokaryotes.</title>
        <authorList>
            <person name="Gloeckner G."/>
            <person name="Schaap P."/>
        </authorList>
    </citation>
    <scope>NUCLEOTIDE SEQUENCE [LARGE SCALE GENOMIC DNA]</scope>
    <source>
        <strain evidence="11 12">TK</strain>
    </source>
</reference>
<feature type="transmembrane region" description="Helical" evidence="9">
    <location>
        <begin position="1394"/>
        <end position="1414"/>
    </location>
</feature>
<evidence type="ECO:0000256" key="5">
    <source>
        <dbReference type="ARBA" id="ARBA00022840"/>
    </source>
</evidence>
<evidence type="ECO:0000313" key="11">
    <source>
        <dbReference type="EMBL" id="KYQ91788.1"/>
    </source>
</evidence>
<dbReference type="OMA" id="QRMFQQY"/>
<evidence type="ECO:0000256" key="8">
    <source>
        <dbReference type="SAM" id="MobiDB-lite"/>
    </source>
</evidence>
<feature type="transmembrane region" description="Helical" evidence="9">
    <location>
        <begin position="1364"/>
        <end position="1388"/>
    </location>
</feature>
<keyword evidence="4" id="KW-0547">Nucleotide-binding</keyword>
<dbReference type="OrthoDB" id="66620at2759"/>
<feature type="transmembrane region" description="Helical" evidence="9">
    <location>
        <begin position="776"/>
        <end position="798"/>
    </location>
</feature>
<dbReference type="PROSITE" id="PS00211">
    <property type="entry name" value="ABC_TRANSPORTER_1"/>
    <property type="match status" value="1"/>
</dbReference>
<comment type="caution">
    <text evidence="11">The sequence shown here is derived from an EMBL/GenBank/DDBJ whole genome shotgun (WGS) entry which is preliminary data.</text>
</comment>
<dbReference type="InParanoid" id="A0A151ZCV8"/>
<feature type="region of interest" description="Disordered" evidence="8">
    <location>
        <begin position="28"/>
        <end position="54"/>
    </location>
</feature>
<keyword evidence="6 9" id="KW-1133">Transmembrane helix</keyword>
<dbReference type="PANTHER" id="PTHR19241">
    <property type="entry name" value="ATP-BINDING CASSETTE TRANSPORTER"/>
    <property type="match status" value="1"/>
</dbReference>
<feature type="domain" description="ABC transporter" evidence="10">
    <location>
        <begin position="875"/>
        <end position="1121"/>
    </location>
</feature>
<keyword evidence="2" id="KW-0813">Transport</keyword>
<dbReference type="SUPFAM" id="SSF52540">
    <property type="entry name" value="P-loop containing nucleoside triphosphate hydrolases"/>
    <property type="match status" value="2"/>
</dbReference>
<organism evidence="11 12">
    <name type="scientific">Tieghemostelium lacteum</name>
    <name type="common">Slime mold</name>
    <name type="synonym">Dictyostelium lacteum</name>
    <dbReference type="NCBI Taxonomy" id="361077"/>
    <lineage>
        <taxon>Eukaryota</taxon>
        <taxon>Amoebozoa</taxon>
        <taxon>Evosea</taxon>
        <taxon>Eumycetozoa</taxon>
        <taxon>Dictyostelia</taxon>
        <taxon>Dictyosteliales</taxon>
        <taxon>Raperosteliaceae</taxon>
        <taxon>Tieghemostelium</taxon>
    </lineage>
</organism>
<keyword evidence="3 9" id="KW-0812">Transmembrane</keyword>
<evidence type="ECO:0000256" key="4">
    <source>
        <dbReference type="ARBA" id="ARBA00022741"/>
    </source>
</evidence>
<keyword evidence="5" id="KW-0067">ATP-binding</keyword>
<dbReference type="Gene3D" id="3.40.50.300">
    <property type="entry name" value="P-loop containing nucleotide triphosphate hydrolases"/>
    <property type="match status" value="2"/>
</dbReference>
<feature type="domain" description="ABC transporter" evidence="10">
    <location>
        <begin position="103"/>
        <end position="342"/>
    </location>
</feature>
<dbReference type="InterPro" id="IPR003439">
    <property type="entry name" value="ABC_transporter-like_ATP-bd"/>
</dbReference>
<evidence type="ECO:0000256" key="3">
    <source>
        <dbReference type="ARBA" id="ARBA00022692"/>
    </source>
</evidence>
<dbReference type="InterPro" id="IPR013525">
    <property type="entry name" value="ABC2_TM"/>
</dbReference>
<dbReference type="Pfam" id="PF00005">
    <property type="entry name" value="ABC_tran"/>
    <property type="match status" value="2"/>
</dbReference>
<feature type="transmembrane region" description="Helical" evidence="9">
    <location>
        <begin position="666"/>
        <end position="687"/>
    </location>
</feature>